<dbReference type="EMBL" id="JACXJA010000027">
    <property type="protein sequence ID" value="MBD2864132.1"/>
    <property type="molecule type" value="Genomic_DNA"/>
</dbReference>
<keyword evidence="1" id="KW-0472">Membrane</keyword>
<keyword evidence="1" id="KW-0812">Transmembrane</keyword>
<feature type="transmembrane region" description="Helical" evidence="1">
    <location>
        <begin position="123"/>
        <end position="144"/>
    </location>
</feature>
<feature type="transmembrane region" description="Helical" evidence="1">
    <location>
        <begin position="180"/>
        <end position="205"/>
    </location>
</feature>
<dbReference type="RefSeq" id="WP_190929759.1">
    <property type="nucleotide sequence ID" value="NZ_JACXJA010000027.1"/>
</dbReference>
<reference evidence="2" key="1">
    <citation type="submission" date="2020-09" db="EMBL/GenBank/DDBJ databases">
        <title>A novel bacterium of genus Paenibacillus, isolated from South China Sea.</title>
        <authorList>
            <person name="Huang H."/>
            <person name="Mo K."/>
            <person name="Hu Y."/>
        </authorList>
    </citation>
    <scope>NUCLEOTIDE SEQUENCE</scope>
    <source>
        <strain evidence="2">IB182363</strain>
    </source>
</reference>
<evidence type="ECO:0000313" key="3">
    <source>
        <dbReference type="Proteomes" id="UP000639396"/>
    </source>
</evidence>
<organism evidence="2 3">
    <name type="scientific">Paenibacillus oceani</name>
    <dbReference type="NCBI Taxonomy" id="2772510"/>
    <lineage>
        <taxon>Bacteria</taxon>
        <taxon>Bacillati</taxon>
        <taxon>Bacillota</taxon>
        <taxon>Bacilli</taxon>
        <taxon>Bacillales</taxon>
        <taxon>Paenibacillaceae</taxon>
        <taxon>Paenibacillus</taxon>
    </lineage>
</organism>
<dbReference type="Pfam" id="PF22564">
    <property type="entry name" value="HAAS"/>
    <property type="match status" value="1"/>
</dbReference>
<keyword evidence="1" id="KW-1133">Transmembrane helix</keyword>
<feature type="transmembrane region" description="Helical" evidence="1">
    <location>
        <begin position="313"/>
        <end position="333"/>
    </location>
</feature>
<comment type="caution">
    <text evidence="2">The sequence shown here is derived from an EMBL/GenBank/DDBJ whole genome shotgun (WGS) entry which is preliminary data.</text>
</comment>
<gene>
    <name evidence="2" type="ORF">IDH45_19300</name>
</gene>
<evidence type="ECO:0000313" key="2">
    <source>
        <dbReference type="EMBL" id="MBD2864132.1"/>
    </source>
</evidence>
<dbReference type="Proteomes" id="UP000639396">
    <property type="component" value="Unassembled WGS sequence"/>
</dbReference>
<feature type="transmembrane region" description="Helical" evidence="1">
    <location>
        <begin position="77"/>
        <end position="103"/>
    </location>
</feature>
<sequence length="339" mass="37876">MELVKRYIYAVTHKLPEAQRADIEKELHGLIEDMLEERIQGGEPTEKDVEEVLLELGHPRKLADQYRGYKQYLISPALFPTYVSILKVVLFAIGIAMTAVFGIETFMDPANVLDHFVGNLFSFINACFQGFTWVTVVFGFIDYAGVRKEKLGIKEDASWKPSELPPLPDSRTRISRADPIASIIFTILFTVLFTFSIGLLGIWRFPSEGSSIVVPFFNEEVFRTFLPFIWALLAGSVLLDCAKFIFGRWTTKLIAADIVIHLLHFVLALAMFSDASIWNPDFLAQLADSGLAPIGSEAYELASSIWNRATESLLSLIGIVVAVQVIASVVKGYKIKDVC</sequence>
<dbReference type="AlphaFoldDB" id="A0A927CCA9"/>
<name>A0A927CCA9_9BACL</name>
<keyword evidence="3" id="KW-1185">Reference proteome</keyword>
<evidence type="ECO:0000256" key="1">
    <source>
        <dbReference type="SAM" id="Phobius"/>
    </source>
</evidence>
<feature type="transmembrane region" description="Helical" evidence="1">
    <location>
        <begin position="225"/>
        <end position="246"/>
    </location>
</feature>
<proteinExistence type="predicted"/>
<feature type="transmembrane region" description="Helical" evidence="1">
    <location>
        <begin position="253"/>
        <end position="272"/>
    </location>
</feature>
<accession>A0A927CCA9</accession>
<protein>
    <submittedName>
        <fullName evidence="2">Uncharacterized protein</fullName>
    </submittedName>
</protein>